<dbReference type="Gene3D" id="3.30.1010.10">
    <property type="entry name" value="Phosphatidylinositol 3-kinase Catalytic Subunit, Chain A, domain 4"/>
    <property type="match status" value="1"/>
</dbReference>
<dbReference type="PROSITE" id="PS51189">
    <property type="entry name" value="FAT"/>
    <property type="match status" value="1"/>
</dbReference>
<evidence type="ECO:0000256" key="2">
    <source>
        <dbReference type="ARBA" id="ARBA00010769"/>
    </source>
</evidence>
<evidence type="ECO:0000313" key="16">
    <source>
        <dbReference type="EMBL" id="KAK8895612.1"/>
    </source>
</evidence>
<comment type="subcellular location">
    <subcellularLocation>
        <location evidence="1">Nucleus</location>
    </subcellularLocation>
</comment>
<evidence type="ECO:0000259" key="13">
    <source>
        <dbReference type="PROSITE" id="PS50290"/>
    </source>
</evidence>
<organism evidence="16 17">
    <name type="scientific">Tritrichomonas musculus</name>
    <dbReference type="NCBI Taxonomy" id="1915356"/>
    <lineage>
        <taxon>Eukaryota</taxon>
        <taxon>Metamonada</taxon>
        <taxon>Parabasalia</taxon>
        <taxon>Tritrichomonadida</taxon>
        <taxon>Tritrichomonadidae</taxon>
        <taxon>Tritrichomonas</taxon>
    </lineage>
</organism>
<evidence type="ECO:0000256" key="8">
    <source>
        <dbReference type="ARBA" id="ARBA00022777"/>
    </source>
</evidence>
<dbReference type="EC" id="2.7.11.1" evidence="3"/>
<reference evidence="16 17" key="1">
    <citation type="submission" date="2024-04" db="EMBL/GenBank/DDBJ databases">
        <title>Tritrichomonas musculus Genome.</title>
        <authorList>
            <person name="Alves-Ferreira E."/>
            <person name="Grigg M."/>
            <person name="Lorenzi H."/>
            <person name="Galac M."/>
        </authorList>
    </citation>
    <scope>NUCLEOTIDE SEQUENCE [LARGE SCALE GENOMIC DNA]</scope>
    <source>
        <strain evidence="16 17">EAF2021</strain>
    </source>
</reference>
<comment type="similarity">
    <text evidence="2">Belongs to the PI3/PI4-kinase family. ATM subfamily.</text>
</comment>
<feature type="domain" description="FATC" evidence="15">
    <location>
        <begin position="2388"/>
        <end position="2420"/>
    </location>
</feature>
<dbReference type="Pfam" id="PF23593">
    <property type="entry name" value="HEAT_ATR"/>
    <property type="match status" value="1"/>
</dbReference>
<evidence type="ECO:0000256" key="5">
    <source>
        <dbReference type="ARBA" id="ARBA00022679"/>
    </source>
</evidence>
<accession>A0ABR2KWZ0</accession>
<dbReference type="PROSITE" id="PS51190">
    <property type="entry name" value="FATC"/>
    <property type="match status" value="1"/>
</dbReference>
<evidence type="ECO:0000256" key="12">
    <source>
        <dbReference type="ARBA" id="ARBA00024420"/>
    </source>
</evidence>
<keyword evidence="7" id="KW-0227">DNA damage</keyword>
<keyword evidence="6" id="KW-0547">Nucleotide-binding</keyword>
<keyword evidence="9" id="KW-0067">ATP-binding</keyword>
<dbReference type="CDD" id="cd00892">
    <property type="entry name" value="PIKKc_ATR"/>
    <property type="match status" value="1"/>
</dbReference>
<evidence type="ECO:0000256" key="10">
    <source>
        <dbReference type="ARBA" id="ARBA00023204"/>
    </source>
</evidence>
<keyword evidence="4" id="KW-0723">Serine/threonine-protein kinase</keyword>
<evidence type="ECO:0000256" key="1">
    <source>
        <dbReference type="ARBA" id="ARBA00004123"/>
    </source>
</evidence>
<dbReference type="InterPro" id="IPR014009">
    <property type="entry name" value="PIK_FAT"/>
</dbReference>
<evidence type="ECO:0000256" key="11">
    <source>
        <dbReference type="ARBA" id="ARBA00023242"/>
    </source>
</evidence>
<keyword evidence="17" id="KW-1185">Reference proteome</keyword>
<name>A0ABR2KWZ0_9EUKA</name>
<dbReference type="InterPro" id="IPR018936">
    <property type="entry name" value="PI3/4_kinase_CS"/>
</dbReference>
<evidence type="ECO:0000256" key="4">
    <source>
        <dbReference type="ARBA" id="ARBA00022527"/>
    </source>
</evidence>
<evidence type="ECO:0000256" key="7">
    <source>
        <dbReference type="ARBA" id="ARBA00022763"/>
    </source>
</evidence>
<evidence type="ECO:0000259" key="15">
    <source>
        <dbReference type="PROSITE" id="PS51190"/>
    </source>
</evidence>
<dbReference type="SUPFAM" id="SSF56112">
    <property type="entry name" value="Protein kinase-like (PK-like)"/>
    <property type="match status" value="1"/>
</dbReference>
<proteinExistence type="inferred from homology"/>
<keyword evidence="8" id="KW-0418">Kinase</keyword>
<dbReference type="EMBL" id="JAPFFF010000003">
    <property type="protein sequence ID" value="KAK8895612.1"/>
    <property type="molecule type" value="Genomic_DNA"/>
</dbReference>
<dbReference type="SMART" id="SM01343">
    <property type="entry name" value="FATC"/>
    <property type="match status" value="1"/>
</dbReference>
<dbReference type="Gene3D" id="1.10.1070.11">
    <property type="entry name" value="Phosphatidylinositol 3-/4-kinase, catalytic domain"/>
    <property type="match status" value="1"/>
</dbReference>
<sequence length="2420" mass="281916">MTQASLISSGLSIDDEYDDNFLQCVQFLVEQFFGQMKPLQEAIESINTLTTASEKLQSIFRENSIEVLHACIEILFKYAIFQKISPISFKQSNIEVYLLSKQYITLLSDMILIYSTSKLSLFFDKLLNAFNNIIHNNDFILPNIIEKNILISFEEYKDIRFITIEVFLQLIVLIISKIKGDSKKLLEIMYECLFNFDQPTIQYLALKCLSYSQPFSYSNSLIQARLMINFTINMNNITYQNHQNEAYLLFKLSNMENNLYHKSDQYAADALKKALSNLPKNIITLFGREILGYLTHLTKYKDYTIVNEIFSIYKIYLEADHVNCQQLGSLFLRFFEDFYQNTVFINICKEICIYNDSFRKQLMKTYIKRKNPEKIPYLMIVYPQLLIEYRELLEEVYLNPMRENSFFYENIPCSIFYQICSFLAKESDPSQLGLTKEMIDYLSFKINKDELPEPSLVSPLMRLAPSSLMQHLPEYDLDITYDAIFTNKVQLTDDIRNILINKARLTKPFPLIPYFIMAYPSSNNEENSQFDDFLKKAANPQLNTNNPNDYSAYEHKLFIDAIAKRFQNEIENIIPDDIILCLLKRKMYQSVAIIGNNKTTFHLFYKQVFHIIRTDPEYYALTAFLALKRIPKNILNVNINMNRFAFFSDLFHIITKKEGETRVVNIQIREVRVRVLLSYILIQPSVFPTITDNFHLMKYLGYILEKIKDSIIPVLIKDQDEDSINLFTEIIFKQKNNLMECDYDSDEFIIFRNKLIKSSLLDTFTYLLAYNDRHVVHDGLILMKKLTGIKPIEFVSNNQIKLTSSLLLYLGHPRREIRNSTKLGIVIIANASETDKSTDQNEVIKKFWQKNFLNTIHNFSCILYQKGNFSKKMVLESLYNGLEPLTSILPKYYPKMISLIDLAIKDPYLTKKCLIFCRKFLSIVENSVETVEHLFGQMIAQVLPYIKDYPDLVKDILHFFIIDKYQITQSHFPEIAHIPVFYEQSDLKGFVDILNHEIKKINWKDQIKILIDQLDQASPTFRKQLLTQLMSFMKEHINDIANDSISAILVRSLWHNISHESSLELLSLNGRCMSLLPYIKETSDPNEENGSTRKNKVEIMICMIKDYLIKVLEDSSNMQYHDHAAYAIQELIKKLAKEPYDENDIKPDIGSLRKSLNKKSGTVRTGNLAKIPENIWNVIETFYHSKFICTECRPLEGEYVAVASSTTNFNSWLSTWTSLMLSVSISRNKNHLNDSDIFYCCECVLNDSPGLSKFILPYLIYFNSNNEFFLNALRIEWNKVYDNLKTNKKGQYNNQNEQRQDRVLNSLLVAKNAMRLFFQLFDLLNKWRIVVGSVYNRGPKWISLKIATDDILADAAFQCELYLRALYHIEIYINEDRDKKEMRLKEKLPFLYKIYENLDDPDMKKVITKVQMDQSLNNSKSENDSLILDESLSANEIIYLVRQQDTNKKVSFINKILKSGRAERALIDATNLKKGVLFEHNKNAKLDAIISSAAVRLTRWDELENLSYEYEVTYKNQGKNDFNLFLYDETFNNADVDSLIDISTGKLLFFLKSQRSDAFLDELNLIRSLLSMKLSAVSMMTSYNRLISLLAQFRVFEEVEDFYNQKYIQKDTKKRFCFGDWIKQNELSVDDVEFATSVRCALISIESTILKNKQDELKNDFSNQWLNLSRMCRKSESLFRAEMFCSRARYSATSPEVCNYEFAKIAYAKNKKDQAISLIKSIQEQISKKIELKESQSLLSNDELHELFGKFIYTRAKWSEEVNSEDSSAIISMYLKSAELQESKDKIKSDSEAVRNSILGAAKAYFSLGALEDQKATSYIQHLTETNEMTQKKAPRPGKFWRQLTPTEMREFFYSRLTGALDNYLKCIIYSPQYSYEVVPRILFLFFDYGRYFIVGDEEKKIPNMSSNQKKDVFDSMKESMLKVEKVKVGVWLNSINQLISRIDQPKTLDEILYKLIKLSVLEYPESTLWYLIPIKHSTVANRKPKWEKLMEYIKRNLPKDFLTKLIKYTDNLASVAQNIIDLCSSNPGSSKSRVIKASSLCPKLASSLKDCRVLMPLLSTLTANLDSPSSQSSNSKIEIIEMGTSIYLFSSLQKPKKVKFYASNGTSYHYLCKKDEDLRKDMRMMEFATFINRILTNDRLCRQKDFRMVTYAVICLNETCGILEWVENTKSFRKVVGKMLDFRGIKIDYEEIRKLYIDVERPNKEQIKLKMSNFQNILLKKFPPVLHSWFTCHYKDISSWFNSRLLYTRSIALWSMVGYIIGLGDRHAENILLNTKTGSIVHVDFNLMFDRGKLLNVPELVPFRLTQNIIDGMGAFGTDGPFTETSILIMNILRAKKVKLISILQSFNNDPLIEWKKGVKSATENIAKLMLNEVERRISGMDESRSTNLSSECVVKELIKEATDTKNLVLMFIGWQPYL</sequence>
<evidence type="ECO:0000256" key="6">
    <source>
        <dbReference type="ARBA" id="ARBA00022741"/>
    </source>
</evidence>
<dbReference type="Pfam" id="PF02260">
    <property type="entry name" value="FATC"/>
    <property type="match status" value="1"/>
</dbReference>
<dbReference type="InterPro" id="IPR000403">
    <property type="entry name" value="PI3/4_kinase_cat_dom"/>
</dbReference>
<feature type="domain" description="PI3K/PI4K catalytic" evidence="13">
    <location>
        <begin position="2083"/>
        <end position="2404"/>
    </location>
</feature>
<keyword evidence="11" id="KW-0539">Nucleus</keyword>
<dbReference type="PROSITE" id="PS50290">
    <property type="entry name" value="PI3_4_KINASE_3"/>
    <property type="match status" value="1"/>
</dbReference>
<dbReference type="InterPro" id="IPR011009">
    <property type="entry name" value="Kinase-like_dom_sf"/>
</dbReference>
<protein>
    <recommendedName>
        <fullName evidence="12">Serine/threonine-protein kinase ATR</fullName>
        <ecNumber evidence="3">2.7.11.1</ecNumber>
    </recommendedName>
</protein>
<feature type="domain" description="FAT" evidence="14">
    <location>
        <begin position="1351"/>
        <end position="1978"/>
    </location>
</feature>
<keyword evidence="10" id="KW-0234">DNA repair</keyword>
<gene>
    <name evidence="16" type="ORF">M9Y10_024082</name>
</gene>
<evidence type="ECO:0000256" key="3">
    <source>
        <dbReference type="ARBA" id="ARBA00012513"/>
    </source>
</evidence>
<evidence type="ECO:0000256" key="9">
    <source>
        <dbReference type="ARBA" id="ARBA00022840"/>
    </source>
</evidence>
<dbReference type="InterPro" id="IPR057564">
    <property type="entry name" value="HEAT_ATR"/>
</dbReference>
<keyword evidence="5" id="KW-0808">Transferase</keyword>
<dbReference type="PROSITE" id="PS00916">
    <property type="entry name" value="PI3_4_KINASE_2"/>
    <property type="match status" value="1"/>
</dbReference>
<evidence type="ECO:0000313" key="17">
    <source>
        <dbReference type="Proteomes" id="UP001470230"/>
    </source>
</evidence>
<dbReference type="InterPro" id="IPR036940">
    <property type="entry name" value="PI3/4_kinase_cat_sf"/>
</dbReference>
<dbReference type="InterPro" id="IPR050517">
    <property type="entry name" value="DDR_Repair_Kinase"/>
</dbReference>
<dbReference type="Pfam" id="PF00454">
    <property type="entry name" value="PI3_PI4_kinase"/>
    <property type="match status" value="1"/>
</dbReference>
<dbReference type="Proteomes" id="UP001470230">
    <property type="component" value="Unassembled WGS sequence"/>
</dbReference>
<dbReference type="SMART" id="SM00146">
    <property type="entry name" value="PI3Kc"/>
    <property type="match status" value="1"/>
</dbReference>
<dbReference type="InterPro" id="IPR003152">
    <property type="entry name" value="FATC_dom"/>
</dbReference>
<evidence type="ECO:0000259" key="14">
    <source>
        <dbReference type="PROSITE" id="PS51189"/>
    </source>
</evidence>
<comment type="caution">
    <text evidence="16">The sequence shown here is derived from an EMBL/GenBank/DDBJ whole genome shotgun (WGS) entry which is preliminary data.</text>
</comment>
<dbReference type="PANTHER" id="PTHR11139">
    <property type="entry name" value="ATAXIA TELANGIECTASIA MUTATED ATM -RELATED"/>
    <property type="match status" value="1"/>
</dbReference>
<dbReference type="PANTHER" id="PTHR11139:SF69">
    <property type="entry name" value="SERINE_THREONINE-PROTEIN KINASE ATR"/>
    <property type="match status" value="1"/>
</dbReference>